<accession>A0A1X2G6Y0</accession>
<dbReference type="Proteomes" id="UP000242146">
    <property type="component" value="Unassembled WGS sequence"/>
</dbReference>
<name>A0A1X2G6Y0_9FUNG</name>
<comment type="caution">
    <text evidence="1">The sequence shown here is derived from an EMBL/GenBank/DDBJ whole genome shotgun (WGS) entry which is preliminary data.</text>
</comment>
<protein>
    <submittedName>
        <fullName evidence="1">Uncharacterized protein</fullName>
    </submittedName>
</protein>
<dbReference type="Gene3D" id="3.90.190.10">
    <property type="entry name" value="Protein tyrosine phosphatase superfamily"/>
    <property type="match status" value="1"/>
</dbReference>
<proteinExistence type="predicted"/>
<dbReference type="EMBL" id="MCGT01000040">
    <property type="protein sequence ID" value="ORX45836.1"/>
    <property type="molecule type" value="Genomic_DNA"/>
</dbReference>
<evidence type="ECO:0000313" key="2">
    <source>
        <dbReference type="Proteomes" id="UP000242146"/>
    </source>
</evidence>
<sequence>IPNSDMLIIPKADHQLTGFHDVVVDEVMAFLPFPMPDTAVSEVTPGQVRATTPWERTRIFGIERWPAVQNVNNFRDLGGYMLHNHLGYVRGGAIFRSATHKDVNSCWVSPLNSNRRGVTYIAMPIYQKLDLERKDKIKRWRQYMQGAAGFVNVYMEFLHTGAHAYGYILRYLLQPQVYSVLAKGKGSIVVSSKWGRDRVGLFSMILLGLCKVEDALIAKDYELS</sequence>
<feature type="non-terminal residue" evidence="1">
    <location>
        <position position="224"/>
    </location>
</feature>
<reference evidence="1 2" key="1">
    <citation type="submission" date="2016-07" db="EMBL/GenBank/DDBJ databases">
        <title>Pervasive Adenine N6-methylation of Active Genes in Fungi.</title>
        <authorList>
            <consortium name="DOE Joint Genome Institute"/>
            <person name="Mondo S.J."/>
            <person name="Dannebaum R.O."/>
            <person name="Kuo R.C."/>
            <person name="Labutti K."/>
            <person name="Haridas S."/>
            <person name="Kuo A."/>
            <person name="Salamov A."/>
            <person name="Ahrendt S.R."/>
            <person name="Lipzen A."/>
            <person name="Sullivan W."/>
            <person name="Andreopoulos W.B."/>
            <person name="Clum A."/>
            <person name="Lindquist E."/>
            <person name="Daum C."/>
            <person name="Ramamoorthy G.K."/>
            <person name="Gryganskyi A."/>
            <person name="Culley D."/>
            <person name="Magnuson J.K."/>
            <person name="James T.Y."/>
            <person name="O'Malley M.A."/>
            <person name="Stajich J.E."/>
            <person name="Spatafora J.W."/>
            <person name="Visel A."/>
            <person name="Grigoriev I.V."/>
        </authorList>
    </citation>
    <scope>NUCLEOTIDE SEQUENCE [LARGE SCALE GENOMIC DNA]</scope>
    <source>
        <strain evidence="1 2">NRRL 3301</strain>
    </source>
</reference>
<keyword evidence="2" id="KW-1185">Reference proteome</keyword>
<dbReference type="AlphaFoldDB" id="A0A1X2G6Y0"/>
<dbReference type="Pfam" id="PF13350">
    <property type="entry name" value="Y_phosphatase3"/>
    <property type="match status" value="2"/>
</dbReference>
<evidence type="ECO:0000313" key="1">
    <source>
        <dbReference type="EMBL" id="ORX45836.1"/>
    </source>
</evidence>
<dbReference type="SUPFAM" id="SSF52799">
    <property type="entry name" value="(Phosphotyrosine protein) phosphatases II"/>
    <property type="match status" value="1"/>
</dbReference>
<dbReference type="InterPro" id="IPR029021">
    <property type="entry name" value="Prot-tyrosine_phosphatase-like"/>
</dbReference>
<gene>
    <name evidence="1" type="ORF">DM01DRAFT_242950</name>
</gene>
<organism evidence="1 2">
    <name type="scientific">Hesseltinella vesiculosa</name>
    <dbReference type="NCBI Taxonomy" id="101127"/>
    <lineage>
        <taxon>Eukaryota</taxon>
        <taxon>Fungi</taxon>
        <taxon>Fungi incertae sedis</taxon>
        <taxon>Mucoromycota</taxon>
        <taxon>Mucoromycotina</taxon>
        <taxon>Mucoromycetes</taxon>
        <taxon>Mucorales</taxon>
        <taxon>Cunninghamellaceae</taxon>
        <taxon>Hesseltinella</taxon>
    </lineage>
</organism>
<feature type="non-terminal residue" evidence="1">
    <location>
        <position position="1"/>
    </location>
</feature>
<dbReference type="GO" id="GO:0004721">
    <property type="term" value="F:phosphoprotein phosphatase activity"/>
    <property type="evidence" value="ECO:0007669"/>
    <property type="project" value="InterPro"/>
</dbReference>
<dbReference type="InterPro" id="IPR026893">
    <property type="entry name" value="Tyr/Ser_Pase_IphP-type"/>
</dbReference>
<dbReference type="OrthoDB" id="9988524at2759"/>